<accession>A0ABR9QXZ4</accession>
<dbReference type="Pfam" id="PF01368">
    <property type="entry name" value="DHH"/>
    <property type="match status" value="1"/>
</dbReference>
<organism evidence="3 4">
    <name type="scientific">Gallibacter intestinalis</name>
    <dbReference type="NCBI Taxonomy" id="2779356"/>
    <lineage>
        <taxon>Bacteria</taxon>
        <taxon>Bacillati</taxon>
        <taxon>Bacillota</taxon>
        <taxon>Clostridia</taxon>
        <taxon>Eubacteriales</taxon>
        <taxon>Eubacteriaceae</taxon>
        <taxon>Gallibacter</taxon>
    </lineage>
</organism>
<evidence type="ECO:0000313" key="4">
    <source>
        <dbReference type="Proteomes" id="UP001516588"/>
    </source>
</evidence>
<dbReference type="InterPro" id="IPR038763">
    <property type="entry name" value="DHH_sf"/>
</dbReference>
<comment type="caution">
    <text evidence="3">The sequence shown here is derived from an EMBL/GenBank/DDBJ whole genome shotgun (WGS) entry which is preliminary data.</text>
</comment>
<feature type="domain" description="DDH" evidence="1">
    <location>
        <begin position="1"/>
        <end position="143"/>
    </location>
</feature>
<feature type="domain" description="DHHA1" evidence="2">
    <location>
        <begin position="221"/>
        <end position="301"/>
    </location>
</feature>
<dbReference type="Gene3D" id="3.10.310.30">
    <property type="match status" value="1"/>
</dbReference>
<dbReference type="PANTHER" id="PTHR47618">
    <property type="entry name" value="BIFUNCTIONAL OLIGORIBONUCLEASE AND PAP PHOSPHATASE NRNA"/>
    <property type="match status" value="1"/>
</dbReference>
<dbReference type="SUPFAM" id="SSF64182">
    <property type="entry name" value="DHH phosphoesterases"/>
    <property type="match status" value="1"/>
</dbReference>
<proteinExistence type="predicted"/>
<dbReference type="Proteomes" id="UP001516588">
    <property type="component" value="Unassembled WGS sequence"/>
</dbReference>
<dbReference type="PANTHER" id="PTHR47618:SF1">
    <property type="entry name" value="BIFUNCTIONAL OLIGORIBONUCLEASE AND PAP PHOSPHATASE NRNA"/>
    <property type="match status" value="1"/>
</dbReference>
<dbReference type="EMBL" id="JADCKA010000008">
    <property type="protein sequence ID" value="MBE5035731.1"/>
    <property type="molecule type" value="Genomic_DNA"/>
</dbReference>
<evidence type="ECO:0000313" key="3">
    <source>
        <dbReference type="EMBL" id="MBE5035731.1"/>
    </source>
</evidence>
<sequence>MIFTHIVMDGDAIGSAAALCLAMRKEGIDAYVVTEDELAKNLSFLGKDLCIDVAEAEKMFSDGHDISVCVDCSEESRFPKRAALFNNGAVKVCIDHHKTADTICDYNYVDPEAGATAQLIYKLIKAMGTEIDKDMAVRIYAGIATDTGNFQYSNTTKETHQIVSELYDICDSFHEVSVEIYENEPFAKLKLQSEIFDGAELFAGGKAVIASVTQDMLKRCGAVMDDSEGTVSRLRALENVEVAALLRENEDGSIKASLRAKTYADVSELCASHGGGGHAKAAGFTEYGNPEKIRETLKKEIEEKIIG</sequence>
<protein>
    <submittedName>
        <fullName evidence="3">Bifunctional oligoribonuclease/PAP phosphatase NrnA</fullName>
    </submittedName>
</protein>
<dbReference type="InterPro" id="IPR003156">
    <property type="entry name" value="DHHA1_dom"/>
</dbReference>
<gene>
    <name evidence="3" type="ORF">INF20_05480</name>
</gene>
<dbReference type="Gene3D" id="3.90.1640.10">
    <property type="entry name" value="inorganic pyrophosphatase (n-terminal core)"/>
    <property type="match status" value="1"/>
</dbReference>
<reference evidence="3 4" key="1">
    <citation type="submission" date="2020-10" db="EMBL/GenBank/DDBJ databases">
        <title>ChiBAC.</title>
        <authorList>
            <person name="Zenner C."/>
            <person name="Hitch T.C.A."/>
            <person name="Clavel T."/>
        </authorList>
    </citation>
    <scope>NUCLEOTIDE SEQUENCE [LARGE SCALE GENOMIC DNA]</scope>
    <source>
        <strain evidence="3 4">DSM 108706</strain>
    </source>
</reference>
<evidence type="ECO:0000259" key="1">
    <source>
        <dbReference type="Pfam" id="PF01368"/>
    </source>
</evidence>
<dbReference type="RefSeq" id="WP_226385378.1">
    <property type="nucleotide sequence ID" value="NZ_JADCKA010000008.1"/>
</dbReference>
<dbReference type="Pfam" id="PF02272">
    <property type="entry name" value="DHHA1"/>
    <property type="match status" value="1"/>
</dbReference>
<evidence type="ECO:0000259" key="2">
    <source>
        <dbReference type="Pfam" id="PF02272"/>
    </source>
</evidence>
<name>A0ABR9QXZ4_9FIRM</name>
<keyword evidence="4" id="KW-1185">Reference proteome</keyword>
<dbReference type="InterPro" id="IPR001667">
    <property type="entry name" value="DDH_dom"/>
</dbReference>
<dbReference type="InterPro" id="IPR051319">
    <property type="entry name" value="Oligoribo/pAp-PDE_c-di-AMP_PDE"/>
</dbReference>